<feature type="compositionally biased region" description="Low complexity" evidence="1">
    <location>
        <begin position="71"/>
        <end position="91"/>
    </location>
</feature>
<name>A0ABR3V821_HUMIN</name>
<organism evidence="2 3">
    <name type="scientific">Humicola insolens</name>
    <name type="common">Soft-rot fungus</name>
    <dbReference type="NCBI Taxonomy" id="85995"/>
    <lineage>
        <taxon>Eukaryota</taxon>
        <taxon>Fungi</taxon>
        <taxon>Dikarya</taxon>
        <taxon>Ascomycota</taxon>
        <taxon>Pezizomycotina</taxon>
        <taxon>Sordariomycetes</taxon>
        <taxon>Sordariomycetidae</taxon>
        <taxon>Sordariales</taxon>
        <taxon>Chaetomiaceae</taxon>
        <taxon>Mycothermus</taxon>
    </lineage>
</organism>
<protein>
    <submittedName>
        <fullName evidence="2">Uncharacterized protein</fullName>
    </submittedName>
</protein>
<feature type="compositionally biased region" description="Low complexity" evidence="1">
    <location>
        <begin position="10"/>
        <end position="50"/>
    </location>
</feature>
<gene>
    <name evidence="2" type="ORF">VTJ49DRAFT_4110</name>
</gene>
<comment type="caution">
    <text evidence="2">The sequence shown here is derived from an EMBL/GenBank/DDBJ whole genome shotgun (WGS) entry which is preliminary data.</text>
</comment>
<accession>A0ABR3V821</accession>
<evidence type="ECO:0000256" key="1">
    <source>
        <dbReference type="SAM" id="MobiDB-lite"/>
    </source>
</evidence>
<dbReference type="EMBL" id="JAZGSY010000316">
    <property type="protein sequence ID" value="KAL1837228.1"/>
    <property type="molecule type" value="Genomic_DNA"/>
</dbReference>
<keyword evidence="3" id="KW-1185">Reference proteome</keyword>
<proteinExistence type="predicted"/>
<reference evidence="2 3" key="1">
    <citation type="journal article" date="2024" name="Commun. Biol.">
        <title>Comparative genomic analysis of thermophilic fungi reveals convergent evolutionary adaptations and gene losses.</title>
        <authorList>
            <person name="Steindorff A.S."/>
            <person name="Aguilar-Pontes M.V."/>
            <person name="Robinson A.J."/>
            <person name="Andreopoulos B."/>
            <person name="LaButti K."/>
            <person name="Kuo A."/>
            <person name="Mondo S."/>
            <person name="Riley R."/>
            <person name="Otillar R."/>
            <person name="Haridas S."/>
            <person name="Lipzen A."/>
            <person name="Grimwood J."/>
            <person name="Schmutz J."/>
            <person name="Clum A."/>
            <person name="Reid I.D."/>
            <person name="Moisan M.C."/>
            <person name="Butler G."/>
            <person name="Nguyen T.T.M."/>
            <person name="Dewar K."/>
            <person name="Conant G."/>
            <person name="Drula E."/>
            <person name="Henrissat B."/>
            <person name="Hansel C."/>
            <person name="Singer S."/>
            <person name="Hutchinson M.I."/>
            <person name="de Vries R.P."/>
            <person name="Natvig D.O."/>
            <person name="Powell A.J."/>
            <person name="Tsang A."/>
            <person name="Grigoriev I.V."/>
        </authorList>
    </citation>
    <scope>NUCLEOTIDE SEQUENCE [LARGE SCALE GENOMIC DNA]</scope>
    <source>
        <strain evidence="2 3">CBS 620.91</strain>
    </source>
</reference>
<feature type="compositionally biased region" description="Pro residues" evidence="1">
    <location>
        <begin position="51"/>
        <end position="70"/>
    </location>
</feature>
<sequence length="168" mass="18370">MLTRTKQRRSPTATFSSTASTSPARSPTLSTWSPSRSPTASSPSCATSRPTSPPPSPPSPSTPWPPPSTSPPCASRVCPRVHPRSPSSPSTICRLCSRARRRKRLVGTCCPRSSRSTTGATRLSGPGRTSCSRRRWRVCRLVRWSSKRAPRTDVVGRAMYDSFGKMRR</sequence>
<dbReference type="Proteomes" id="UP001583172">
    <property type="component" value="Unassembled WGS sequence"/>
</dbReference>
<evidence type="ECO:0000313" key="2">
    <source>
        <dbReference type="EMBL" id="KAL1837228.1"/>
    </source>
</evidence>
<feature type="region of interest" description="Disordered" evidence="1">
    <location>
        <begin position="1"/>
        <end position="91"/>
    </location>
</feature>
<evidence type="ECO:0000313" key="3">
    <source>
        <dbReference type="Proteomes" id="UP001583172"/>
    </source>
</evidence>